<protein>
    <submittedName>
        <fullName evidence="8">U4/U6 small nuclear ribonucleoprotein Prp3</fullName>
    </submittedName>
</protein>
<dbReference type="OrthoDB" id="10264544at2759"/>
<evidence type="ECO:0000259" key="7">
    <source>
        <dbReference type="Pfam" id="PF08572"/>
    </source>
</evidence>
<keyword evidence="9" id="KW-1185">Reference proteome</keyword>
<dbReference type="InterPro" id="IPR013881">
    <property type="entry name" value="Pre-mRNA_splic_Prp3_dom"/>
</dbReference>
<comment type="subcellular location">
    <subcellularLocation>
        <location evidence="1">Nucleus</location>
    </subcellularLocation>
</comment>
<feature type="compositionally biased region" description="Low complexity" evidence="5">
    <location>
        <begin position="27"/>
        <end position="52"/>
    </location>
</feature>
<feature type="region of interest" description="Disordered" evidence="5">
    <location>
        <begin position="94"/>
        <end position="123"/>
    </location>
</feature>
<gene>
    <name evidence="8" type="primary">PRPF3</name>
    <name evidence="8" type="ORF">A0J61_04778</name>
</gene>
<dbReference type="PANTHER" id="PTHR14212">
    <property type="entry name" value="U4/U6-ASSOCIATED RNA SPLICING FACTOR-RELATED"/>
    <property type="match status" value="1"/>
</dbReference>
<evidence type="ECO:0000256" key="4">
    <source>
        <dbReference type="ARBA" id="ARBA00023242"/>
    </source>
</evidence>
<dbReference type="Proteomes" id="UP000093000">
    <property type="component" value="Unassembled WGS sequence"/>
</dbReference>
<evidence type="ECO:0000313" key="8">
    <source>
        <dbReference type="EMBL" id="OBZ87167.1"/>
    </source>
</evidence>
<dbReference type="PANTHER" id="PTHR14212:SF0">
    <property type="entry name" value="U4_U6 SMALL NUCLEAR RIBONUCLEOPROTEIN PRP3"/>
    <property type="match status" value="1"/>
</dbReference>
<dbReference type="GO" id="GO:0046540">
    <property type="term" value="C:U4/U6 x U5 tri-snRNP complex"/>
    <property type="evidence" value="ECO:0007669"/>
    <property type="project" value="EnsemblFungi"/>
</dbReference>
<evidence type="ECO:0000256" key="1">
    <source>
        <dbReference type="ARBA" id="ARBA00004123"/>
    </source>
</evidence>
<dbReference type="GO" id="GO:0045292">
    <property type="term" value="P:mRNA cis splicing, via spliceosome"/>
    <property type="evidence" value="ECO:0007669"/>
    <property type="project" value="EnsemblFungi"/>
</dbReference>
<evidence type="ECO:0000313" key="9">
    <source>
        <dbReference type="Proteomes" id="UP000093000"/>
    </source>
</evidence>
<evidence type="ECO:0000256" key="2">
    <source>
        <dbReference type="ARBA" id="ARBA00022664"/>
    </source>
</evidence>
<dbReference type="InterPro" id="IPR010541">
    <property type="entry name" value="Prp3_C"/>
</dbReference>
<dbReference type="FunCoup" id="A0A1C7NDJ6">
    <property type="interactions" value="658"/>
</dbReference>
<feature type="region of interest" description="Disordered" evidence="5">
    <location>
        <begin position="17"/>
        <end position="78"/>
    </location>
</feature>
<organism evidence="8 9">
    <name type="scientific">Choanephora cucurbitarum</name>
    <dbReference type="NCBI Taxonomy" id="101091"/>
    <lineage>
        <taxon>Eukaryota</taxon>
        <taxon>Fungi</taxon>
        <taxon>Fungi incertae sedis</taxon>
        <taxon>Mucoromycota</taxon>
        <taxon>Mucoromycotina</taxon>
        <taxon>Mucoromycetes</taxon>
        <taxon>Mucorales</taxon>
        <taxon>Mucorineae</taxon>
        <taxon>Choanephoraceae</taxon>
        <taxon>Choanephoroideae</taxon>
        <taxon>Choanephora</taxon>
    </lineage>
</organism>
<proteinExistence type="predicted"/>
<keyword evidence="3" id="KW-0508">mRNA splicing</keyword>
<keyword evidence="4" id="KW-0539">Nucleus</keyword>
<name>A0A1C7NDJ6_9FUNG</name>
<keyword evidence="2" id="KW-0507">mRNA processing</keyword>
<comment type="caution">
    <text evidence="8">The sequence shown here is derived from an EMBL/GenBank/DDBJ whole genome shotgun (WGS) entry which is preliminary data.</text>
</comment>
<feature type="domain" description="Small nuclear ribonucleoprotein Prp3 C-terminal" evidence="6">
    <location>
        <begin position="414"/>
        <end position="548"/>
    </location>
</feature>
<dbReference type="CDD" id="cd24162">
    <property type="entry name" value="Prp3_C"/>
    <property type="match status" value="1"/>
</dbReference>
<dbReference type="InParanoid" id="A0A1C7NDJ6"/>
<evidence type="ECO:0000256" key="3">
    <source>
        <dbReference type="ARBA" id="ARBA00023187"/>
    </source>
</evidence>
<feature type="domain" description="Pre-mRNA-splicing factor 3" evidence="7">
    <location>
        <begin position="179"/>
        <end position="390"/>
    </location>
</feature>
<reference evidence="8 9" key="1">
    <citation type="submission" date="2016-03" db="EMBL/GenBank/DDBJ databases">
        <title>Choanephora cucurbitarum.</title>
        <authorList>
            <person name="Min B."/>
            <person name="Park H."/>
            <person name="Park J.-H."/>
            <person name="Shin H.-D."/>
            <person name="Choi I.-G."/>
        </authorList>
    </citation>
    <scope>NUCLEOTIDE SEQUENCE [LARGE SCALE GENOMIC DNA]</scope>
    <source>
        <strain evidence="8 9">KUS-F28377</strain>
    </source>
</reference>
<accession>A0A1C7NDJ6</accession>
<dbReference type="InterPro" id="IPR027104">
    <property type="entry name" value="Prp3"/>
</dbReference>
<evidence type="ECO:0000256" key="5">
    <source>
        <dbReference type="SAM" id="MobiDB-lite"/>
    </source>
</evidence>
<dbReference type="EMBL" id="LUGH01000241">
    <property type="protein sequence ID" value="OBZ87167.1"/>
    <property type="molecule type" value="Genomic_DNA"/>
</dbReference>
<dbReference type="Pfam" id="PF06544">
    <property type="entry name" value="Prp3_C"/>
    <property type="match status" value="1"/>
</dbReference>
<keyword evidence="8" id="KW-0687">Ribonucleoprotein</keyword>
<dbReference type="AlphaFoldDB" id="A0A1C7NDJ6"/>
<evidence type="ECO:0000259" key="6">
    <source>
        <dbReference type="Pfam" id="PF06544"/>
    </source>
</evidence>
<dbReference type="STRING" id="101091.A0A1C7NDJ6"/>
<dbReference type="Pfam" id="PF08572">
    <property type="entry name" value="PRP3"/>
    <property type="match status" value="1"/>
</dbReference>
<sequence>MLIQALIDAKRAEIMAKLAKFKPPQPNGSQPTQQQQQQQQQQRPPPTSSRSSLVQKNRISSKKVTPIPAPPSAGTGGSLNLVELQRHIAEAKTRLAHAPPGTHVRPARTSDTKPPALPLDDSGQFDLKAMMDKIPRRETANTKALARAKQQKSIPAAAEKKPLKLYDEVPADYTDPQKNPYFDPNMDVKIAPKSRRARQLKFVQPGKYVDIANQERAKAQLEKMKQAIAESVKKAGMQTELDVSDKVIKREPPPPVEWWDAPFLANKSYEDVDQVNVDQLDTLVTMYVHHPVPIQPPGEGNTAIVRSLMLTKKERKKMRRQRRAEALKDKRDKIRLGLIEPDAPKVKISNLMKVLGEEQIQDPTKVEARVRKEMELRQKMHEKANEQRKLSPEERRAKIMAKMKEDQKSANEVAVFKIKHCSHPKLRFKIEKNAQQYELTGIVIVHPKCNIVIVEGGPKAIKLYKRLMLRRIDWNDLPAPKNLQADETQMDVDSPILKEGEDNTCYLVWSGPVKNKSFKKFTWRSFESEKMAREELGKWNVENYWDVALSTSDEDLQARQPVI</sequence>